<evidence type="ECO:0000259" key="5">
    <source>
        <dbReference type="Pfam" id="PF14689"/>
    </source>
</evidence>
<keyword evidence="4" id="KW-1133">Transmembrane helix</keyword>
<dbReference type="InterPro" id="IPR039506">
    <property type="entry name" value="SPOB_a"/>
</dbReference>
<keyword evidence="1" id="KW-0597">Phosphoprotein</keyword>
<keyword evidence="4" id="KW-0812">Transmembrane</keyword>
<proteinExistence type="predicted"/>
<feature type="transmembrane region" description="Helical" evidence="4">
    <location>
        <begin position="37"/>
        <end position="55"/>
    </location>
</feature>
<dbReference type="InterPro" id="IPR016120">
    <property type="entry name" value="Sig_transdc_His_kin_SpoOB"/>
</dbReference>
<keyword evidence="7" id="KW-1185">Reference proteome</keyword>
<feature type="domain" description="SpoOB alpha-helical" evidence="5">
    <location>
        <begin position="74"/>
        <end position="123"/>
    </location>
</feature>
<evidence type="ECO:0000313" key="7">
    <source>
        <dbReference type="Proteomes" id="UP000269097"/>
    </source>
</evidence>
<evidence type="ECO:0000256" key="3">
    <source>
        <dbReference type="ARBA" id="ARBA00022777"/>
    </source>
</evidence>
<feature type="transmembrane region" description="Helical" evidence="4">
    <location>
        <begin position="12"/>
        <end position="31"/>
    </location>
</feature>
<keyword evidence="2" id="KW-0808">Transferase</keyword>
<protein>
    <submittedName>
        <fullName evidence="6">Histidine kinase</fullName>
    </submittedName>
</protein>
<evidence type="ECO:0000256" key="4">
    <source>
        <dbReference type="SAM" id="Phobius"/>
    </source>
</evidence>
<name>A0A3G3JY73_9BACL</name>
<reference evidence="6 7" key="1">
    <citation type="submission" date="2018-10" db="EMBL/GenBank/DDBJ databases">
        <title>Genome Sequence of Cohnella sp.</title>
        <authorList>
            <person name="Srinivasan S."/>
            <person name="Kim M.K."/>
        </authorList>
    </citation>
    <scope>NUCLEOTIDE SEQUENCE [LARGE SCALE GENOMIC DNA]</scope>
    <source>
        <strain evidence="6 7">18JY8-7</strain>
    </source>
</reference>
<sequence length="259" mass="29143">MRPAFPENGTRWGIAAIASTAIPAAAVFVWRESWWPEVLFIAWVLAAFALYTAWAKRKWTERSIRMLDHARLSAIRTLSHHRHDWMNDLQILYGYLRLNKPDNAVQIVDRIRERMEKDSKVSQLGNAELSTYLLSFRTICDHVRLDVNVGEGVCLDRLPVDADKLAAGLIGLINAIRYRAAPSSAGENVLRVSFLRTEEALRVELVYEGEWSSGQSLSGEAESLLHGLGRWTEVKEDGEGARGGARQMLVTFPLTALRS</sequence>
<evidence type="ECO:0000256" key="1">
    <source>
        <dbReference type="ARBA" id="ARBA00022553"/>
    </source>
</evidence>
<dbReference type="Proteomes" id="UP000269097">
    <property type="component" value="Chromosome"/>
</dbReference>
<dbReference type="Pfam" id="PF14689">
    <property type="entry name" value="SPOB_a"/>
    <property type="match status" value="1"/>
</dbReference>
<keyword evidence="3 6" id="KW-0418">Kinase</keyword>
<dbReference type="SUPFAM" id="SSF55890">
    <property type="entry name" value="Sporulation response regulatory protein Spo0B"/>
    <property type="match status" value="1"/>
</dbReference>
<evidence type="ECO:0000256" key="2">
    <source>
        <dbReference type="ARBA" id="ARBA00022679"/>
    </source>
</evidence>
<dbReference type="Gene3D" id="1.10.287.130">
    <property type="match status" value="1"/>
</dbReference>
<keyword evidence="4" id="KW-0472">Membrane</keyword>
<dbReference type="RefSeq" id="WP_123041282.1">
    <property type="nucleotide sequence ID" value="NZ_CP033433.1"/>
</dbReference>
<dbReference type="EMBL" id="CP033433">
    <property type="protein sequence ID" value="AYQ73200.1"/>
    <property type="molecule type" value="Genomic_DNA"/>
</dbReference>
<dbReference type="KEGG" id="coh:EAV92_11850"/>
<organism evidence="6 7">
    <name type="scientific">Cohnella candidum</name>
    <dbReference type="NCBI Taxonomy" id="2674991"/>
    <lineage>
        <taxon>Bacteria</taxon>
        <taxon>Bacillati</taxon>
        <taxon>Bacillota</taxon>
        <taxon>Bacilli</taxon>
        <taxon>Bacillales</taxon>
        <taxon>Paenibacillaceae</taxon>
        <taxon>Cohnella</taxon>
    </lineage>
</organism>
<dbReference type="GO" id="GO:0000155">
    <property type="term" value="F:phosphorelay sensor kinase activity"/>
    <property type="evidence" value="ECO:0007669"/>
    <property type="project" value="InterPro"/>
</dbReference>
<accession>A0A3G3JY73</accession>
<evidence type="ECO:0000313" key="6">
    <source>
        <dbReference type="EMBL" id="AYQ73200.1"/>
    </source>
</evidence>
<gene>
    <name evidence="6" type="ORF">EAV92_11850</name>
</gene>
<dbReference type="AlphaFoldDB" id="A0A3G3JY73"/>